<reference evidence="1" key="1">
    <citation type="submission" date="2023-04" db="EMBL/GenBank/DDBJ databases">
        <title>Ambrosiozyma monospora NBRC 10751.</title>
        <authorList>
            <person name="Ichikawa N."/>
            <person name="Sato H."/>
            <person name="Tonouchi N."/>
        </authorList>
    </citation>
    <scope>NUCLEOTIDE SEQUENCE</scope>
    <source>
        <strain evidence="1">NBRC 10751</strain>
    </source>
</reference>
<evidence type="ECO:0000313" key="1">
    <source>
        <dbReference type="EMBL" id="GME70658.1"/>
    </source>
</evidence>
<dbReference type="EMBL" id="BSXS01000074">
    <property type="protein sequence ID" value="GME70658.1"/>
    <property type="molecule type" value="Genomic_DNA"/>
</dbReference>
<proteinExistence type="predicted"/>
<organism evidence="1 2">
    <name type="scientific">Ambrosiozyma monospora</name>
    <name type="common">Yeast</name>
    <name type="synonym">Endomycopsis monosporus</name>
    <dbReference type="NCBI Taxonomy" id="43982"/>
    <lineage>
        <taxon>Eukaryota</taxon>
        <taxon>Fungi</taxon>
        <taxon>Dikarya</taxon>
        <taxon>Ascomycota</taxon>
        <taxon>Saccharomycotina</taxon>
        <taxon>Pichiomycetes</taxon>
        <taxon>Pichiales</taxon>
        <taxon>Pichiaceae</taxon>
        <taxon>Ambrosiozyma</taxon>
    </lineage>
</organism>
<keyword evidence="2" id="KW-1185">Reference proteome</keyword>
<accession>A0ACB5SRY0</accession>
<name>A0ACB5SRY0_AMBMO</name>
<comment type="caution">
    <text evidence="1">The sequence shown here is derived from an EMBL/GenBank/DDBJ whole genome shotgun (WGS) entry which is preliminary data.</text>
</comment>
<evidence type="ECO:0000313" key="2">
    <source>
        <dbReference type="Proteomes" id="UP001165064"/>
    </source>
</evidence>
<protein>
    <submittedName>
        <fullName evidence="1">Unnamed protein product</fullName>
    </submittedName>
</protein>
<sequence length="346" mass="39177">MKITVDQSTGNITTENTIAFTENVPKILTLRNKVTKMAGANPTTWIRYKRMIFEKSLNNDLRSKQNEERDRRIGKYDTVDITHDEFQLHEKAFKVINNFSILPRSKQSPPEQIQHDAMNLQFKRLVTNAQLLQRLSSPVYPPHRGRPTSTVDQFTPRTQLKPKSILVNQRVSTGSGNGIHQRNSNKVSLTNNKRAVKPKRSVKFQTEVNDENDPPVTKRDRKLHSPPPPPPPPPPSEALEPITAVLENSSPDHEVEEQKQEDISHSEEISEFYRSLSEEFKVKSEPMTEVASSSPRSPSPPPPPPPPPPVELSDSDDDMIIDEDDYESDGSETNLLPPDDDDDDDD</sequence>
<gene>
    <name evidence="1" type="ORF">Amon02_000027800</name>
</gene>
<dbReference type="Proteomes" id="UP001165064">
    <property type="component" value="Unassembled WGS sequence"/>
</dbReference>